<evidence type="ECO:0000313" key="2">
    <source>
        <dbReference type="Proteomes" id="UP001075354"/>
    </source>
</evidence>
<dbReference type="AlphaFoldDB" id="A0AAV7XBN7"/>
<proteinExistence type="predicted"/>
<accession>A0AAV7XBN7</accession>
<organism evidence="1 2">
    <name type="scientific">Megalurothrips usitatus</name>
    <name type="common">bean blossom thrips</name>
    <dbReference type="NCBI Taxonomy" id="439358"/>
    <lineage>
        <taxon>Eukaryota</taxon>
        <taxon>Metazoa</taxon>
        <taxon>Ecdysozoa</taxon>
        <taxon>Arthropoda</taxon>
        <taxon>Hexapoda</taxon>
        <taxon>Insecta</taxon>
        <taxon>Pterygota</taxon>
        <taxon>Neoptera</taxon>
        <taxon>Paraneoptera</taxon>
        <taxon>Thysanoptera</taxon>
        <taxon>Terebrantia</taxon>
        <taxon>Thripoidea</taxon>
        <taxon>Thripidae</taxon>
        <taxon>Megalurothrips</taxon>
    </lineage>
</organism>
<keyword evidence="2" id="KW-1185">Reference proteome</keyword>
<dbReference type="Proteomes" id="UP001075354">
    <property type="component" value="Chromosome 12"/>
</dbReference>
<gene>
    <name evidence="1" type="ORF">ONE63_002269</name>
</gene>
<sequence length="120" mass="12549">MAETDSGRGGAAVVAAAVPSAERELAQHLVALHGRLQLREAELAARVASYCAENEHALRDVEQELESGLAALEAAMATAHVALLPENVAAANIVSVKGRLDDAMRLNARSCLVRGDPSLK</sequence>
<evidence type="ECO:0000313" key="1">
    <source>
        <dbReference type="EMBL" id="KAJ1521937.1"/>
    </source>
</evidence>
<comment type="caution">
    <text evidence="1">The sequence shown here is derived from an EMBL/GenBank/DDBJ whole genome shotgun (WGS) entry which is preliminary data.</text>
</comment>
<name>A0AAV7XBN7_9NEOP</name>
<dbReference type="EMBL" id="JAPTSV010000012">
    <property type="protein sequence ID" value="KAJ1521937.1"/>
    <property type="molecule type" value="Genomic_DNA"/>
</dbReference>
<reference evidence="1" key="1">
    <citation type="submission" date="2022-12" db="EMBL/GenBank/DDBJ databases">
        <title>Chromosome-level genome assembly of the bean flower thrips Megalurothrips usitatus.</title>
        <authorList>
            <person name="Ma L."/>
            <person name="Liu Q."/>
            <person name="Li H."/>
            <person name="Cai W."/>
        </authorList>
    </citation>
    <scope>NUCLEOTIDE SEQUENCE</scope>
    <source>
        <strain evidence="1">Cailab_2022a</strain>
    </source>
</reference>
<protein>
    <submittedName>
        <fullName evidence="1">Uncharacterized protein</fullName>
    </submittedName>
</protein>